<dbReference type="Proteomes" id="UP000324022">
    <property type="component" value="Unassembled WGS sequence"/>
</dbReference>
<evidence type="ECO:0000256" key="1">
    <source>
        <dbReference type="SAM" id="SignalP"/>
    </source>
</evidence>
<name>A0A5C3EJ70_9BASI</name>
<protein>
    <submittedName>
        <fullName evidence="2">Uncharacterized protein</fullName>
    </submittedName>
</protein>
<evidence type="ECO:0000313" key="2">
    <source>
        <dbReference type="EMBL" id="SPO29279.1"/>
    </source>
</evidence>
<proteinExistence type="predicted"/>
<gene>
    <name evidence="2" type="ORF">UTRI_06228</name>
</gene>
<organism evidence="2 3">
    <name type="scientific">Ustilago trichophora</name>
    <dbReference type="NCBI Taxonomy" id="86804"/>
    <lineage>
        <taxon>Eukaryota</taxon>
        <taxon>Fungi</taxon>
        <taxon>Dikarya</taxon>
        <taxon>Basidiomycota</taxon>
        <taxon>Ustilaginomycotina</taxon>
        <taxon>Ustilaginomycetes</taxon>
        <taxon>Ustilaginales</taxon>
        <taxon>Ustilaginaceae</taxon>
        <taxon>Ustilago</taxon>
    </lineage>
</organism>
<reference evidence="2 3" key="1">
    <citation type="submission" date="2018-03" db="EMBL/GenBank/DDBJ databases">
        <authorList>
            <person name="Guldener U."/>
        </authorList>
    </citation>
    <scope>NUCLEOTIDE SEQUENCE [LARGE SCALE GENOMIC DNA]</scope>
    <source>
        <strain evidence="2 3">NBRC100155</strain>
    </source>
</reference>
<keyword evidence="3" id="KW-1185">Reference proteome</keyword>
<feature type="signal peptide" evidence="1">
    <location>
        <begin position="1"/>
        <end position="27"/>
    </location>
</feature>
<dbReference type="EMBL" id="OOIN01000027">
    <property type="protein sequence ID" value="SPO29279.1"/>
    <property type="molecule type" value="Genomic_DNA"/>
</dbReference>
<feature type="chain" id="PRO_5022716177" evidence="1">
    <location>
        <begin position="28"/>
        <end position="194"/>
    </location>
</feature>
<keyword evidence="1" id="KW-0732">Signal</keyword>
<sequence length="194" mass="21803">MLPFRTVLQSICSSFLVIFLAKSVVDAAPVGDGDNTIVHWVNPSFISPQDLNQEAQTLREHLQYLGDSSSRVYPLHIMVDDHNLASERVRQWLDDEAHIRSLLRLGSEGTTHKYAFLLPETPEAHELVGSGVPRSARMGMISVYFNPRNLQSTILLNGFFGLENVDRNVLIHRIITGWDTHDMSSLLAGRIHGF</sequence>
<dbReference type="AlphaFoldDB" id="A0A5C3EJ70"/>
<accession>A0A5C3EJ70</accession>
<evidence type="ECO:0000313" key="3">
    <source>
        <dbReference type="Proteomes" id="UP000324022"/>
    </source>
</evidence>